<dbReference type="GeneID" id="6078844"/>
<dbReference type="InParanoid" id="B0DGI5"/>
<reference evidence="1 2" key="1">
    <citation type="journal article" date="2008" name="Nature">
        <title>The genome of Laccaria bicolor provides insights into mycorrhizal symbiosis.</title>
        <authorList>
            <person name="Martin F."/>
            <person name="Aerts A."/>
            <person name="Ahren D."/>
            <person name="Brun A."/>
            <person name="Danchin E.G.J."/>
            <person name="Duchaussoy F."/>
            <person name="Gibon J."/>
            <person name="Kohler A."/>
            <person name="Lindquist E."/>
            <person name="Pereda V."/>
            <person name="Salamov A."/>
            <person name="Shapiro H.J."/>
            <person name="Wuyts J."/>
            <person name="Blaudez D."/>
            <person name="Buee M."/>
            <person name="Brokstein P."/>
            <person name="Canbaeck B."/>
            <person name="Cohen D."/>
            <person name="Courty P.E."/>
            <person name="Coutinho P.M."/>
            <person name="Delaruelle C."/>
            <person name="Detter J.C."/>
            <person name="Deveau A."/>
            <person name="DiFazio S."/>
            <person name="Duplessis S."/>
            <person name="Fraissinet-Tachet L."/>
            <person name="Lucic E."/>
            <person name="Frey-Klett P."/>
            <person name="Fourrey C."/>
            <person name="Feussner I."/>
            <person name="Gay G."/>
            <person name="Grimwood J."/>
            <person name="Hoegger P.J."/>
            <person name="Jain P."/>
            <person name="Kilaru S."/>
            <person name="Labbe J."/>
            <person name="Lin Y.C."/>
            <person name="Legue V."/>
            <person name="Le Tacon F."/>
            <person name="Marmeisse R."/>
            <person name="Melayah D."/>
            <person name="Montanini B."/>
            <person name="Muratet M."/>
            <person name="Nehls U."/>
            <person name="Niculita-Hirzel H."/>
            <person name="Oudot-Le Secq M.P."/>
            <person name="Peter M."/>
            <person name="Quesneville H."/>
            <person name="Rajashekar B."/>
            <person name="Reich M."/>
            <person name="Rouhier N."/>
            <person name="Schmutz J."/>
            <person name="Yin T."/>
            <person name="Chalot M."/>
            <person name="Henrissat B."/>
            <person name="Kuees U."/>
            <person name="Lucas S."/>
            <person name="Van de Peer Y."/>
            <person name="Podila G.K."/>
            <person name="Polle A."/>
            <person name="Pukkila P.J."/>
            <person name="Richardson P.M."/>
            <person name="Rouze P."/>
            <person name="Sanders I.R."/>
            <person name="Stajich J.E."/>
            <person name="Tunlid A."/>
            <person name="Tuskan G."/>
            <person name="Grigoriev I.V."/>
        </authorList>
    </citation>
    <scope>NUCLEOTIDE SEQUENCE [LARGE SCALE GENOMIC DNA]</scope>
    <source>
        <strain evidence="2">S238N-H82 / ATCC MYA-4686</strain>
    </source>
</reference>
<dbReference type="RefSeq" id="XP_001883136.1">
    <property type="nucleotide sequence ID" value="XM_001883101.1"/>
</dbReference>
<gene>
    <name evidence="1" type="ORF">LACBIDRAFT_328944</name>
</gene>
<dbReference type="KEGG" id="lbc:LACBIDRAFT_328944"/>
<evidence type="ECO:0000313" key="2">
    <source>
        <dbReference type="Proteomes" id="UP000001194"/>
    </source>
</evidence>
<sequence>MQLKSAVTSFGICTAGFSLQTIKELHNILAIKWDVAPTSLRKNADNNFVYALKVFRRMGLLTSHAARLWLQLPLPNAHYIAIHTSITGRGWAHGKFLSINTRMRTKAFNFDRKLLKNHSGSQASEPFPVKSSLYRSPPFDRPGSAHDWHRNFFDKLFQEYKKYEDDDDKDRLNEGIRRKAALASVNKAEEMVKTFSADQRNIFTCRKGDEKATVNLHVVMSAMLTCVEECGGESGKRYVASAIVSCGRNGDSDNMIEQLAALGTTWLTHLLFICKSQRPVSKREETTRYSSMKNLLVWLPRL</sequence>
<organism evidence="2">
    <name type="scientific">Laccaria bicolor (strain S238N-H82 / ATCC MYA-4686)</name>
    <name type="common">Bicoloured deceiver</name>
    <name type="synonym">Laccaria laccata var. bicolor</name>
    <dbReference type="NCBI Taxonomy" id="486041"/>
    <lineage>
        <taxon>Eukaryota</taxon>
        <taxon>Fungi</taxon>
        <taxon>Dikarya</taxon>
        <taxon>Basidiomycota</taxon>
        <taxon>Agaricomycotina</taxon>
        <taxon>Agaricomycetes</taxon>
        <taxon>Agaricomycetidae</taxon>
        <taxon>Agaricales</taxon>
        <taxon>Agaricineae</taxon>
        <taxon>Hydnangiaceae</taxon>
        <taxon>Laccaria</taxon>
    </lineage>
</organism>
<protein>
    <submittedName>
        <fullName evidence="1">Predicted protein</fullName>
    </submittedName>
</protein>
<dbReference type="OrthoDB" id="3163863at2759"/>
<evidence type="ECO:0000313" key="1">
    <source>
        <dbReference type="EMBL" id="EDR06275.1"/>
    </source>
</evidence>
<keyword evidence="2" id="KW-1185">Reference proteome</keyword>
<dbReference type="HOGENOM" id="CLU_921568_0_0_1"/>
<proteinExistence type="predicted"/>
<dbReference type="EMBL" id="DS547109">
    <property type="protein sequence ID" value="EDR06275.1"/>
    <property type="molecule type" value="Genomic_DNA"/>
</dbReference>
<dbReference type="STRING" id="486041.B0DGI5"/>
<accession>B0DGI5</accession>
<dbReference type="Proteomes" id="UP000001194">
    <property type="component" value="Unassembled WGS sequence"/>
</dbReference>
<dbReference type="AlphaFoldDB" id="B0DGI5"/>
<name>B0DGI5_LACBS</name>